<evidence type="ECO:0000256" key="1">
    <source>
        <dbReference type="SAM" id="MobiDB-lite"/>
    </source>
</evidence>
<keyword evidence="3" id="KW-1185">Reference proteome</keyword>
<proteinExistence type="predicted"/>
<evidence type="ECO:0000313" key="3">
    <source>
        <dbReference type="Proteomes" id="UP000245910"/>
    </source>
</evidence>
<organism evidence="2 3">
    <name type="scientific">Fusarium venenatum</name>
    <dbReference type="NCBI Taxonomy" id="56646"/>
    <lineage>
        <taxon>Eukaryota</taxon>
        <taxon>Fungi</taxon>
        <taxon>Dikarya</taxon>
        <taxon>Ascomycota</taxon>
        <taxon>Pezizomycotina</taxon>
        <taxon>Sordariomycetes</taxon>
        <taxon>Hypocreomycetidae</taxon>
        <taxon>Hypocreales</taxon>
        <taxon>Nectriaceae</taxon>
        <taxon>Fusarium</taxon>
    </lineage>
</organism>
<accession>A0A2L2SZ37</accession>
<reference evidence="3" key="1">
    <citation type="submission" date="2014-10" db="EMBL/GenBank/DDBJ databases">
        <authorList>
            <person name="King R."/>
        </authorList>
    </citation>
    <scope>NUCLEOTIDE SEQUENCE [LARGE SCALE GENOMIC DNA]</scope>
    <source>
        <strain evidence="3">A3/5</strain>
    </source>
</reference>
<sequence length="97" mass="10570">MHSLSKSDGLRSSFFGSSTSGSLCSAASLDWEIASSPSVFHGNTEEKTRTLLSGQMLLDVKEDSIEVKGCTISAKKPIHIVLDGKLRLRKWGCVEER</sequence>
<protein>
    <submittedName>
        <fullName evidence="2">Uncharacterized protein</fullName>
    </submittedName>
</protein>
<dbReference type="Proteomes" id="UP000245910">
    <property type="component" value="Chromosome II"/>
</dbReference>
<feature type="region of interest" description="Disordered" evidence="1">
    <location>
        <begin position="1"/>
        <end position="23"/>
    </location>
</feature>
<dbReference type="EMBL" id="LN649230">
    <property type="protein sequence ID" value="CEI63364.1"/>
    <property type="molecule type" value="Genomic_DNA"/>
</dbReference>
<feature type="compositionally biased region" description="Low complexity" evidence="1">
    <location>
        <begin position="12"/>
        <end position="23"/>
    </location>
</feature>
<dbReference type="AlphaFoldDB" id="A0A2L2SZ37"/>
<evidence type="ECO:0000313" key="2">
    <source>
        <dbReference type="EMBL" id="CEI63364.1"/>
    </source>
</evidence>
<name>A0A2L2SZ37_9HYPO</name>